<keyword evidence="2" id="KW-1185">Reference proteome</keyword>
<dbReference type="RefSeq" id="WP_266284046.1">
    <property type="nucleotide sequence ID" value="NZ_JAPKNF010000004.1"/>
</dbReference>
<sequence>MPEDLIRYDILAQDALRGVVRKVLSEVAKTGLPGEHHFYITFETRAPGVRISSRMLAQYPEEMTIVLQHQFWDLTVTEHAFEVGLSFNGVPERLLVPFAAIKGFVDPSVQFGLQFETAPADAGVEEASREMDEVEASALVFDPPAADAAEPEKTGEAQVVRLDAFRKKT</sequence>
<proteinExistence type="predicted"/>
<dbReference type="EMBL" id="JAUSWJ010000001">
    <property type="protein sequence ID" value="MDQ0518494.1"/>
    <property type="molecule type" value="Genomic_DNA"/>
</dbReference>
<dbReference type="Gene3D" id="2.30.30.220">
    <property type="entry name" value="SspB-like"/>
    <property type="match status" value="1"/>
</dbReference>
<evidence type="ECO:0008006" key="3">
    <source>
        <dbReference type="Google" id="ProtNLM"/>
    </source>
</evidence>
<reference evidence="1 2" key="1">
    <citation type="submission" date="2023-07" db="EMBL/GenBank/DDBJ databases">
        <title>Genomic Encyclopedia of Type Strains, Phase IV (KMG-IV): sequencing the most valuable type-strain genomes for metagenomic binning, comparative biology and taxonomic classification.</title>
        <authorList>
            <person name="Goeker M."/>
        </authorList>
    </citation>
    <scope>NUCLEOTIDE SEQUENCE [LARGE SCALE GENOMIC DNA]</scope>
    <source>
        <strain evidence="1 2">B1-1</strain>
    </source>
</reference>
<dbReference type="Pfam" id="PF04386">
    <property type="entry name" value="SspB"/>
    <property type="match status" value="1"/>
</dbReference>
<dbReference type="InterPro" id="IPR036760">
    <property type="entry name" value="SspB-like_sf"/>
</dbReference>
<organism evidence="1 2">
    <name type="scientific">Kaistia geumhonensis</name>
    <dbReference type="NCBI Taxonomy" id="410839"/>
    <lineage>
        <taxon>Bacteria</taxon>
        <taxon>Pseudomonadati</taxon>
        <taxon>Pseudomonadota</taxon>
        <taxon>Alphaproteobacteria</taxon>
        <taxon>Hyphomicrobiales</taxon>
        <taxon>Kaistiaceae</taxon>
        <taxon>Kaistia</taxon>
    </lineage>
</organism>
<evidence type="ECO:0000313" key="2">
    <source>
        <dbReference type="Proteomes" id="UP001223743"/>
    </source>
</evidence>
<comment type="caution">
    <text evidence="1">The sequence shown here is derived from an EMBL/GenBank/DDBJ whole genome shotgun (WGS) entry which is preliminary data.</text>
</comment>
<dbReference type="Proteomes" id="UP001223743">
    <property type="component" value="Unassembled WGS sequence"/>
</dbReference>
<name>A0ABU0MC10_9HYPH</name>
<accession>A0ABU0MC10</accession>
<dbReference type="InterPro" id="IPR007481">
    <property type="entry name" value="SspB"/>
</dbReference>
<evidence type="ECO:0000313" key="1">
    <source>
        <dbReference type="EMBL" id="MDQ0518494.1"/>
    </source>
</evidence>
<dbReference type="SUPFAM" id="SSF101738">
    <property type="entry name" value="SspB-like"/>
    <property type="match status" value="1"/>
</dbReference>
<protein>
    <recommendedName>
        <fullName evidence="3">Stringent starvation protein B</fullName>
    </recommendedName>
</protein>
<gene>
    <name evidence="1" type="ORF">QO015_004107</name>
</gene>